<evidence type="ECO:0000313" key="6">
    <source>
        <dbReference type="Proteomes" id="UP000254626"/>
    </source>
</evidence>
<gene>
    <name evidence="2 4" type="primary">cutC</name>
    <name evidence="3" type="ORF">AL536_17230</name>
    <name evidence="4" type="ORF">NCTC11327_02203</name>
</gene>
<name>A0AAX2LQ37_VIBFL</name>
<comment type="similarity">
    <text evidence="1 2">Belongs to the CutC family.</text>
</comment>
<dbReference type="PANTHER" id="PTHR12598">
    <property type="entry name" value="COPPER HOMEOSTASIS PROTEIN CUTC"/>
    <property type="match status" value="1"/>
</dbReference>
<reference evidence="5" key="1">
    <citation type="submission" date="2015-12" db="EMBL/GenBank/DDBJ databases">
        <title>FDA dAtabase for Regulatory Grade micrObial Sequences (FDA-ARGOS): Supporting development and validation of Infectious Disease Dx tests.</title>
        <authorList>
            <person name="Hoffmann M."/>
            <person name="Allard M."/>
            <person name="Evans P."/>
            <person name="Brown E."/>
            <person name="Tallon L.J."/>
            <person name="Sadzewicz L."/>
            <person name="Sengamalay N."/>
            <person name="Ott S."/>
            <person name="Godinez A."/>
            <person name="Nagaraj S."/>
            <person name="Vyas G."/>
            <person name="Aluvathingal J."/>
            <person name="Nadendla S."/>
            <person name="Geyer C."/>
            <person name="Sichtig H."/>
        </authorList>
    </citation>
    <scope>NUCLEOTIDE SEQUENCE [LARGE SCALE GENOMIC DNA]</scope>
    <source>
        <strain evidence="5">ATCC 33809</strain>
    </source>
</reference>
<dbReference type="PANTHER" id="PTHR12598:SF0">
    <property type="entry name" value="COPPER HOMEOSTASIS PROTEIN CUTC HOMOLOG"/>
    <property type="match status" value="1"/>
</dbReference>
<keyword evidence="5" id="KW-1185">Reference proteome</keyword>
<dbReference type="RefSeq" id="WP_061056820.1">
    <property type="nucleotide sequence ID" value="NZ_CABLBX010000009.1"/>
</dbReference>
<dbReference type="HAMAP" id="MF_00795">
    <property type="entry name" value="CutC"/>
    <property type="match status" value="1"/>
</dbReference>
<dbReference type="InterPro" id="IPR005627">
    <property type="entry name" value="CutC-like"/>
</dbReference>
<comment type="subcellular location">
    <subcellularLocation>
        <location evidence="2">Cytoplasm</location>
    </subcellularLocation>
</comment>
<sequence length="250" mass="26477">MSYQLEVCIDNIESLHNAMAGGATRIELCSSLALGGLTPSYGFMQQAAKIANIPVYAMIRPRQGDFFYSDEDIAIMVLDIHAAHQTGLQGVVLGLLNQDGSIDAERSQDLVSLAQSLGLGVTFHRAFDQCSDAFSALETVISLGCERILTSGLARTAPQGANMLTELVQRSAGRIAIMAGAGVNADNVGQLAQTTGVTELHLSGKTTRASHMAFVAQETKMGASDQDDFIVPITDTDAIRRTASVLKSIS</sequence>
<dbReference type="GeneID" id="29384576"/>
<organism evidence="4 6">
    <name type="scientific">Vibrio fluvialis</name>
    <dbReference type="NCBI Taxonomy" id="676"/>
    <lineage>
        <taxon>Bacteria</taxon>
        <taxon>Pseudomonadati</taxon>
        <taxon>Pseudomonadota</taxon>
        <taxon>Gammaproteobacteria</taxon>
        <taxon>Vibrionales</taxon>
        <taxon>Vibrionaceae</taxon>
        <taxon>Vibrio</taxon>
    </lineage>
</organism>
<dbReference type="EMBL" id="UHIP01000001">
    <property type="protein sequence ID" value="SUP27457.1"/>
    <property type="molecule type" value="Genomic_DNA"/>
</dbReference>
<dbReference type="InterPro" id="IPR036822">
    <property type="entry name" value="CutC-like_dom_sf"/>
</dbReference>
<accession>A0AAX2LQ37</accession>
<evidence type="ECO:0000256" key="2">
    <source>
        <dbReference type="HAMAP-Rule" id="MF_00795"/>
    </source>
</evidence>
<keyword evidence="2" id="KW-0963">Cytoplasm</keyword>
<evidence type="ECO:0000313" key="5">
    <source>
        <dbReference type="Proteomes" id="UP000057088"/>
    </source>
</evidence>
<dbReference type="GO" id="GO:0005507">
    <property type="term" value="F:copper ion binding"/>
    <property type="evidence" value="ECO:0007669"/>
    <property type="project" value="TreeGrafter"/>
</dbReference>
<reference evidence="3" key="2">
    <citation type="submission" date="2018-01" db="EMBL/GenBank/DDBJ databases">
        <title>FDA dAtabase for Regulatory Grade micrObial Sequences (FDA-ARGOS): Supporting development and validation of Infectious Disease Dx tests.</title>
        <authorList>
            <person name="Hoffmann M."/>
            <person name="Allard M."/>
            <person name="Evans P."/>
            <person name="Brown E."/>
            <person name="Tallon L."/>
            <person name="Sadzewicz L."/>
            <person name="Sengamalay N."/>
            <person name="Ott S."/>
            <person name="Godinez A."/>
            <person name="Nagaraj S."/>
            <person name="Vyas G."/>
            <person name="Aluvathingal J."/>
            <person name="Nadendla S."/>
            <person name="Geyer C."/>
            <person name="Sichtig H."/>
        </authorList>
    </citation>
    <scope>NUCLEOTIDE SEQUENCE</scope>
    <source>
        <strain evidence="3">ATCC 33809</strain>
    </source>
</reference>
<dbReference type="KEGG" id="vfl:AL536_17230"/>
<proteinExistence type="inferred from homology"/>
<protein>
    <recommendedName>
        <fullName evidence="2">PF03932 family protein CutC</fullName>
    </recommendedName>
</protein>
<dbReference type="Pfam" id="PF03932">
    <property type="entry name" value="CutC"/>
    <property type="match status" value="1"/>
</dbReference>
<reference evidence="4 6" key="3">
    <citation type="submission" date="2018-06" db="EMBL/GenBank/DDBJ databases">
        <authorList>
            <consortium name="Pathogen Informatics"/>
            <person name="Doyle S."/>
        </authorList>
    </citation>
    <scope>NUCLEOTIDE SEQUENCE [LARGE SCALE GENOMIC DNA]</scope>
    <source>
        <strain evidence="4 6">NCTC11327</strain>
    </source>
</reference>
<dbReference type="EMBL" id="CP014035">
    <property type="protein sequence ID" value="AMF95173.1"/>
    <property type="molecule type" value="Genomic_DNA"/>
</dbReference>
<dbReference type="SUPFAM" id="SSF110395">
    <property type="entry name" value="CutC-like"/>
    <property type="match status" value="1"/>
</dbReference>
<comment type="caution">
    <text evidence="2">Once thought to be involved in copper homeostasis, experiments in E.coli have shown this is not the case.</text>
</comment>
<dbReference type="Proteomes" id="UP000057088">
    <property type="component" value="Chromosome 2"/>
</dbReference>
<dbReference type="Gene3D" id="3.20.20.380">
    <property type="entry name" value="Copper homeostasis (CutC) domain"/>
    <property type="match status" value="1"/>
</dbReference>
<dbReference type="AlphaFoldDB" id="A0AAX2LQ37"/>
<evidence type="ECO:0000256" key="1">
    <source>
        <dbReference type="ARBA" id="ARBA00007768"/>
    </source>
</evidence>
<dbReference type="Proteomes" id="UP000254626">
    <property type="component" value="Unassembled WGS sequence"/>
</dbReference>
<dbReference type="GO" id="GO:0005737">
    <property type="term" value="C:cytoplasm"/>
    <property type="evidence" value="ECO:0007669"/>
    <property type="project" value="UniProtKB-SubCell"/>
</dbReference>
<evidence type="ECO:0000313" key="3">
    <source>
        <dbReference type="EMBL" id="AMF95173.1"/>
    </source>
</evidence>
<evidence type="ECO:0000313" key="4">
    <source>
        <dbReference type="EMBL" id="SUP27457.1"/>
    </source>
</evidence>
<dbReference type="FunFam" id="3.20.20.380:FF:000001">
    <property type="entry name" value="Copper homeostasis protein CutC"/>
    <property type="match status" value="1"/>
</dbReference>